<feature type="compositionally biased region" description="Polar residues" evidence="5">
    <location>
        <begin position="402"/>
        <end position="426"/>
    </location>
</feature>
<evidence type="ECO:0000256" key="5">
    <source>
        <dbReference type="SAM" id="MobiDB-lite"/>
    </source>
</evidence>
<dbReference type="GO" id="GO:0005730">
    <property type="term" value="C:nucleolus"/>
    <property type="evidence" value="ECO:0007669"/>
    <property type="project" value="TreeGrafter"/>
</dbReference>
<feature type="compositionally biased region" description="Basic and acidic residues" evidence="5">
    <location>
        <begin position="196"/>
        <end position="234"/>
    </location>
</feature>
<feature type="compositionally biased region" description="Basic and acidic residues" evidence="5">
    <location>
        <begin position="101"/>
        <end position="130"/>
    </location>
</feature>
<dbReference type="Bgee" id="ENSLACG00000009475">
    <property type="expression patterns" value="Expressed in post-anal tail muscle and 6 other cell types or tissues"/>
</dbReference>
<dbReference type="GO" id="GO:0006360">
    <property type="term" value="P:transcription by RNA polymerase I"/>
    <property type="evidence" value="ECO:0007669"/>
    <property type="project" value="TreeGrafter"/>
</dbReference>
<dbReference type="GeneTree" id="ENSGT00940000154133"/>
<keyword evidence="8" id="KW-1185">Reference proteome</keyword>
<dbReference type="Pfam" id="PF08243">
    <property type="entry name" value="SPT2"/>
    <property type="match status" value="1"/>
</dbReference>
<feature type="coiled-coil region" evidence="4">
    <location>
        <begin position="567"/>
        <end position="604"/>
    </location>
</feature>
<protein>
    <recommendedName>
        <fullName evidence="2">Protein SPT2 homolog</fullName>
    </recommendedName>
</protein>
<dbReference type="EMBL" id="AFYH01025593">
    <property type="status" value="NOT_ANNOTATED_CDS"/>
    <property type="molecule type" value="Genomic_DNA"/>
</dbReference>
<dbReference type="EMBL" id="AFYH01025592">
    <property type="status" value="NOT_ANNOTATED_CDS"/>
    <property type="molecule type" value="Genomic_DNA"/>
</dbReference>
<gene>
    <name evidence="7" type="primary">SPTY2D1</name>
</gene>
<keyword evidence="3 4" id="KW-0175">Coiled coil</keyword>
<dbReference type="HOGENOM" id="CLU_025934_0_0_1"/>
<feature type="compositionally biased region" description="Basic and acidic residues" evidence="5">
    <location>
        <begin position="270"/>
        <end position="285"/>
    </location>
</feature>
<reference evidence="7" key="3">
    <citation type="submission" date="2025-09" db="UniProtKB">
        <authorList>
            <consortium name="Ensembl"/>
        </authorList>
    </citation>
    <scope>IDENTIFICATION</scope>
</reference>
<dbReference type="FunCoup" id="H3AM91">
    <property type="interactions" value="2291"/>
</dbReference>
<feature type="compositionally biased region" description="Basic and acidic residues" evidence="5">
    <location>
        <begin position="242"/>
        <end position="253"/>
    </location>
</feature>
<reference evidence="8" key="1">
    <citation type="submission" date="2011-08" db="EMBL/GenBank/DDBJ databases">
        <title>The draft genome of Latimeria chalumnae.</title>
        <authorList>
            <person name="Di Palma F."/>
            <person name="Alfoldi J."/>
            <person name="Johnson J."/>
            <person name="Berlin A."/>
            <person name="Gnerre S."/>
            <person name="Jaffe D."/>
            <person name="MacCallum I."/>
            <person name="Young S."/>
            <person name="Walker B.J."/>
            <person name="Lander E."/>
            <person name="Lindblad-Toh K."/>
        </authorList>
    </citation>
    <scope>NUCLEOTIDE SEQUENCE [LARGE SCALE GENOMIC DNA]</scope>
    <source>
        <strain evidence="8">Wild caught</strain>
    </source>
</reference>
<comment type="similarity">
    <text evidence="1">Belongs to the SPT2 family.</text>
</comment>
<feature type="compositionally biased region" description="Acidic residues" evidence="5">
    <location>
        <begin position="510"/>
        <end position="529"/>
    </location>
</feature>
<dbReference type="PANTHER" id="PTHR22691:SF8">
    <property type="entry name" value="PROTEIN SPT2 HOMOLOG"/>
    <property type="match status" value="1"/>
</dbReference>
<feature type="domain" description="SPT2 homolog N-terminal" evidence="6">
    <location>
        <begin position="3"/>
        <end position="90"/>
    </location>
</feature>
<dbReference type="Ensembl" id="ENSLACT00000010842.1">
    <property type="protein sequence ID" value="ENSLACP00000010762.1"/>
    <property type="gene ID" value="ENSLACG00000009475.1"/>
</dbReference>
<dbReference type="GO" id="GO:0003677">
    <property type="term" value="F:DNA binding"/>
    <property type="evidence" value="ECO:0007669"/>
    <property type="project" value="TreeGrafter"/>
</dbReference>
<feature type="region of interest" description="Disordered" evidence="5">
    <location>
        <begin position="80"/>
        <end position="175"/>
    </location>
</feature>
<evidence type="ECO:0000256" key="1">
    <source>
        <dbReference type="ARBA" id="ARBA00006461"/>
    </source>
</evidence>
<dbReference type="OMA" id="GPMATPH"/>
<feature type="coiled-coil region" evidence="4">
    <location>
        <begin position="48"/>
        <end position="79"/>
    </location>
</feature>
<dbReference type="InParanoid" id="H3AM91"/>
<evidence type="ECO:0000256" key="3">
    <source>
        <dbReference type="ARBA" id="ARBA00023054"/>
    </source>
</evidence>
<name>H3AM91_LATCH</name>
<feature type="compositionally biased region" description="Low complexity" evidence="5">
    <location>
        <begin position="353"/>
        <end position="365"/>
    </location>
</feature>
<evidence type="ECO:0000259" key="6">
    <source>
        <dbReference type="Pfam" id="PF22878"/>
    </source>
</evidence>
<evidence type="ECO:0000313" key="7">
    <source>
        <dbReference type="Ensembl" id="ENSLACP00000010762.1"/>
    </source>
</evidence>
<dbReference type="eggNOG" id="ENOG502QWHS">
    <property type="taxonomic scope" value="Eukaryota"/>
</dbReference>
<dbReference type="Proteomes" id="UP000008672">
    <property type="component" value="Unassembled WGS sequence"/>
</dbReference>
<accession>H3AM91</accession>
<dbReference type="InterPro" id="IPR054552">
    <property type="entry name" value="SPT2_N"/>
</dbReference>
<feature type="compositionally biased region" description="Polar residues" evidence="5">
    <location>
        <begin position="330"/>
        <end position="352"/>
    </location>
</feature>
<dbReference type="AlphaFoldDB" id="H3AM91"/>
<feature type="region of interest" description="Disordered" evidence="5">
    <location>
        <begin position="196"/>
        <end position="456"/>
    </location>
</feature>
<organism evidence="7 8">
    <name type="scientific">Latimeria chalumnae</name>
    <name type="common">Coelacanth</name>
    <dbReference type="NCBI Taxonomy" id="7897"/>
    <lineage>
        <taxon>Eukaryota</taxon>
        <taxon>Metazoa</taxon>
        <taxon>Chordata</taxon>
        <taxon>Craniata</taxon>
        <taxon>Vertebrata</taxon>
        <taxon>Euteleostomi</taxon>
        <taxon>Coelacanthiformes</taxon>
        <taxon>Coelacanthidae</taxon>
        <taxon>Latimeria</taxon>
    </lineage>
</organism>
<feature type="region of interest" description="Disordered" evidence="5">
    <location>
        <begin position="468"/>
        <end position="529"/>
    </location>
</feature>
<dbReference type="InterPro" id="IPR013256">
    <property type="entry name" value="Chromatin_SPT2"/>
</dbReference>
<evidence type="ECO:0000313" key="8">
    <source>
        <dbReference type="Proteomes" id="UP000008672"/>
    </source>
</evidence>
<feature type="compositionally biased region" description="Low complexity" evidence="5">
    <location>
        <begin position="288"/>
        <end position="299"/>
    </location>
</feature>
<evidence type="ECO:0000256" key="2">
    <source>
        <dbReference type="ARBA" id="ARBA00013786"/>
    </source>
</evidence>
<dbReference type="SMART" id="SM00784">
    <property type="entry name" value="SPT2"/>
    <property type="match status" value="1"/>
</dbReference>
<feature type="compositionally biased region" description="Polar residues" evidence="5">
    <location>
        <begin position="256"/>
        <end position="267"/>
    </location>
</feature>
<proteinExistence type="inferred from homology"/>
<dbReference type="STRING" id="7897.ENSLACP00000010762"/>
<evidence type="ECO:0000256" key="4">
    <source>
        <dbReference type="SAM" id="Coils"/>
    </source>
</evidence>
<reference evidence="7" key="2">
    <citation type="submission" date="2025-08" db="UniProtKB">
        <authorList>
            <consortium name="Ensembl"/>
        </authorList>
    </citation>
    <scope>IDENTIFICATION</scope>
</reference>
<dbReference type="GO" id="GO:0006334">
    <property type="term" value="P:nucleosome assembly"/>
    <property type="evidence" value="ECO:0007669"/>
    <property type="project" value="TreeGrafter"/>
</dbReference>
<dbReference type="Pfam" id="PF22878">
    <property type="entry name" value="SPT2_N"/>
    <property type="match status" value="1"/>
</dbReference>
<feature type="compositionally biased region" description="Acidic residues" evidence="5">
    <location>
        <begin position="141"/>
        <end position="150"/>
    </location>
</feature>
<feature type="compositionally biased region" description="Low complexity" evidence="5">
    <location>
        <begin position="309"/>
        <end position="323"/>
    </location>
</feature>
<dbReference type="PANTHER" id="PTHR22691">
    <property type="entry name" value="YEAST SPT2-RELATED"/>
    <property type="match status" value="1"/>
</dbReference>
<sequence>TGFQEIIVIATFSEYVCNILKRYSLAVGPPKKDPKVKGVHSAAVQAFLKRKDDELRKKEMDAKRQKEELLAKRVELKHDRKARAMASRTKDNFKGYNGIPIEEKPRKRRSHEEMAEERRQFEEERHHITDEEYYEYSQTESEQEEPEPEEVVQKPAKVPEKPKISKRPPSTPMNFSDLLKLAEKKQFEPVEMKNVKKTEERLKTAEELREQEFLERKSKKTEKEKDRKAEKEIKAVTSSNSLRRETSERELKSTKLPRSSADSTKLARSSADHAKLTKSSEEKKPFSKGKPLSSSSGSGNDKKPRPPFSSEKLSSLSSKSSQSGKIKPVQSGSCKSTSGGNNGKLQVNNLVKSGSSSQTSGFNSGPTGAKKPVPNRDIKKKAAIPPSTTKSAAPPRPGVGNGSSARPVSAGQICSVNAGSSSQTKLGSRVGPVRPGSTVGLGPGRPGVPATAPKPKCTVVSETISSKNFVAKSQMGGLRSPPPEHGPFVHRPGPPQAPGPIGHKRRWNNDDDDYDSEMDDFIDDEGESQDEISKHIRDIFGYDRNKYKDESDYALRYMEASWKDIQKEEAISLRLGMQEDLEEMRKEEEELKQKQALRAKKKRI</sequence>
<dbReference type="EMBL" id="AFYH01025594">
    <property type="status" value="NOT_ANNOTATED_CDS"/>
    <property type="molecule type" value="Genomic_DNA"/>
</dbReference>
<dbReference type="GO" id="GO:0042393">
    <property type="term" value="F:histone binding"/>
    <property type="evidence" value="ECO:0007669"/>
    <property type="project" value="TreeGrafter"/>
</dbReference>